<evidence type="ECO:0000313" key="1">
    <source>
        <dbReference type="EMBL" id="SEP53055.1"/>
    </source>
</evidence>
<evidence type="ECO:0000313" key="2">
    <source>
        <dbReference type="Proteomes" id="UP000198582"/>
    </source>
</evidence>
<dbReference type="RefSeq" id="WP_091627350.1">
    <property type="nucleotide sequence ID" value="NZ_FOEF01000024.1"/>
</dbReference>
<accession>A0A1H8YLJ7</accession>
<organism evidence="1 2">
    <name type="scientific">Amycolatopsis saalfeldensis</name>
    <dbReference type="NCBI Taxonomy" id="394193"/>
    <lineage>
        <taxon>Bacteria</taxon>
        <taxon>Bacillati</taxon>
        <taxon>Actinomycetota</taxon>
        <taxon>Actinomycetes</taxon>
        <taxon>Pseudonocardiales</taxon>
        <taxon>Pseudonocardiaceae</taxon>
        <taxon>Amycolatopsis</taxon>
    </lineage>
</organism>
<reference evidence="1 2" key="1">
    <citation type="submission" date="2016-10" db="EMBL/GenBank/DDBJ databases">
        <authorList>
            <person name="de Groot N.N."/>
        </authorList>
    </citation>
    <scope>NUCLEOTIDE SEQUENCE [LARGE SCALE GENOMIC DNA]</scope>
    <source>
        <strain evidence="1 2">DSM 44993</strain>
    </source>
</reference>
<gene>
    <name evidence="1" type="ORF">SAMN04489732_12426</name>
</gene>
<sequence length="125" mass="13000">MAQNPAFAGEPASSAILAGPEASAAVPATINTMLAGVSPEVVLDVVSLVDELVADAERDGAKFETLVLSRDSSRFRVQVSRLTPATRPETELSADAAFGRLLVDEVATTWGTRGSTTWAEVQLAG</sequence>
<dbReference type="EMBL" id="FOEF01000024">
    <property type="protein sequence ID" value="SEP53055.1"/>
    <property type="molecule type" value="Genomic_DNA"/>
</dbReference>
<name>A0A1H8YLJ7_9PSEU</name>
<dbReference type="Proteomes" id="UP000198582">
    <property type="component" value="Unassembled WGS sequence"/>
</dbReference>
<proteinExistence type="predicted"/>
<dbReference type="AlphaFoldDB" id="A0A1H8YLJ7"/>
<evidence type="ECO:0008006" key="3">
    <source>
        <dbReference type="Google" id="ProtNLM"/>
    </source>
</evidence>
<keyword evidence="2" id="KW-1185">Reference proteome</keyword>
<protein>
    <recommendedName>
        <fullName evidence="3">Histidine kinase-like ATPase domain-containing protein</fullName>
    </recommendedName>
</protein>